<dbReference type="EMBL" id="CM023486">
    <property type="protein sequence ID" value="KAH6928971.1"/>
    <property type="molecule type" value="Genomic_DNA"/>
</dbReference>
<keyword evidence="2" id="KW-1185">Reference proteome</keyword>
<accession>A0ACB7S4V1</accession>
<proteinExistence type="predicted"/>
<reference evidence="1" key="1">
    <citation type="submission" date="2020-05" db="EMBL/GenBank/DDBJ databases">
        <title>Large-scale comparative analyses of tick genomes elucidate their genetic diversity and vector capacities.</title>
        <authorList>
            <person name="Jia N."/>
            <person name="Wang J."/>
            <person name="Shi W."/>
            <person name="Du L."/>
            <person name="Sun Y."/>
            <person name="Zhan W."/>
            <person name="Jiang J."/>
            <person name="Wang Q."/>
            <person name="Zhang B."/>
            <person name="Ji P."/>
            <person name="Sakyi L.B."/>
            <person name="Cui X."/>
            <person name="Yuan T."/>
            <person name="Jiang B."/>
            <person name="Yang W."/>
            <person name="Lam T.T.-Y."/>
            <person name="Chang Q."/>
            <person name="Ding S."/>
            <person name="Wang X."/>
            <person name="Zhu J."/>
            <person name="Ruan X."/>
            <person name="Zhao L."/>
            <person name="Wei J."/>
            <person name="Que T."/>
            <person name="Du C."/>
            <person name="Cheng J."/>
            <person name="Dai P."/>
            <person name="Han X."/>
            <person name="Huang E."/>
            <person name="Gao Y."/>
            <person name="Liu J."/>
            <person name="Shao H."/>
            <person name="Ye R."/>
            <person name="Li L."/>
            <person name="Wei W."/>
            <person name="Wang X."/>
            <person name="Wang C."/>
            <person name="Yang T."/>
            <person name="Huo Q."/>
            <person name="Li W."/>
            <person name="Guo W."/>
            <person name="Chen H."/>
            <person name="Zhou L."/>
            <person name="Ni X."/>
            <person name="Tian J."/>
            <person name="Zhou Y."/>
            <person name="Sheng Y."/>
            <person name="Liu T."/>
            <person name="Pan Y."/>
            <person name="Xia L."/>
            <person name="Li J."/>
            <person name="Zhao F."/>
            <person name="Cao W."/>
        </authorList>
    </citation>
    <scope>NUCLEOTIDE SEQUENCE</scope>
    <source>
        <strain evidence="1">Hyas-2018</strain>
    </source>
</reference>
<comment type="caution">
    <text evidence="1">The sequence shown here is derived from an EMBL/GenBank/DDBJ whole genome shotgun (WGS) entry which is preliminary data.</text>
</comment>
<name>A0ACB7S4V1_HYAAI</name>
<gene>
    <name evidence="1" type="ORF">HPB50_022348</name>
</gene>
<evidence type="ECO:0000313" key="2">
    <source>
        <dbReference type="Proteomes" id="UP000821845"/>
    </source>
</evidence>
<sequence>MQRRRNGRQLLAVTLLTLTLDTVLQVEAFSIRTFEHRLGILQNILYINLSRHDGVVVVGGRNALYALSPDDLSKRAIYRTGPENDSVLCPPYPLSCQYSRNVTDNYNRILLQVGTEPLVLACGATSQGMCSIHDPQQDMNVTASMDRTLTNNYVASKMSTVAFFGTGNDGMNVLFSGTASDGRPPGYRLFTMAARVLDPSGSFALLSHAQATSVNGATSRLGAPQTLRFVYGFSHNGFAYFVVVRKVQKLFGSSLETRLARVCENDVSSFRTFVEVPITCSKGSSMLSVATSAHLMQSKTANDLGGNSKASVLAVAFGRPVTGKMSSRYLKLSSSTSVVCFFVMSSVEDVFRQTVENCNKGLSNARLSRLYHNEGDDLRCSHYGDPPRLLASLDTSKVGREISRSTAIDSNGAYGYFIISNTVARMPVGSCRIYESCSQCIRNQEDPLQCGWCGDQCAHFAECPDREKFSVGRCPIEVERVYPLNGPVSGGTVITILGDNFGSPKHKPYSSIEISIGNRTCDIIHWTTKQVKCRTPPAQYSSKVDILINVNDIFSNTGKSYHVVQNHTVPSGFEYKVVSFDGVEPDHGPVAGGTNISLSGVNLDIGLEQAVKIGRTSCRIQRVENKLLHCTTISVNYKPPQKMQVTLVIDGAEVPFKTVDNLRPTFTYMPNPVISNISPSNATFSENFTIVANGVFLDSAAAPKILVAVDSLNFEKRQTYVRDCQVLKGGHKMLCPGPSLLQFSVFSRAELRNQRFRVPAFISFHMDGLHLPPSNFGRPGYFSFYYLPTPQLDRYAELEATTGASISTERTVTAVFSGIKPCFGPAAGGTNITLFGTDLDFGTQRRVTIGGSVCTLYRMNSSFLECTTTTVTNMSLLGQVTQVVLTIDGTEVPFIQASMSSSFIYKPDPIIEDITPKRATFRQVGNYTIAVTGSHLDSVYRPVIVTQVTSQNLQQKEYIRKECHVTKGGFKMLCPGASLMDSSVMSSSDLKALNDSVQVLISFQMDGLRLPLAANGGNGYFTFTYQPEPQFKKFPEEGRIVESSELAVEIKGSHFEIFMDHEQVLIRVNGLDDACNVTNVSSHSITCKMKPGVLEEDSPGALEVVYDGRSYLVGSVKLMATEQPELDPSVIAGSAVAALVAVVLAGVVSFLCHRRRHRVKGTWETDCVVHLDKRHNKSDSSTDASNRYVREGNTDAQQVLMEAPIHMDEETIAMLTRENLLIHRELLQLGPVIGQGHFGCVYLGTMKLEGKGHVQHVAVKTLHNSSRGGEVDSMAFLEEALIMKDFHHVNVLPLIGLSIDKNDGLMVIIPYMKYGDLLSYIRDERNAPTVKQLITFGLHVAEGMRYLADIKFVHRDLAARNCMLSEDFIVRVADFGLSRDVYEKDYYSGDNKKTKLPVKWMAPESLEKGIYNHKTDVWSYGVLLWELITRGVTPYPEVDNWDIVDYLKQGRRMKQPTYCPDEMYAIMLRCWQDDPKKRPSFAKLVMEITNVLTSLGKKKRNRRLGLNVTYINCPRPDPTESAGPSVESHIF</sequence>
<protein>
    <submittedName>
        <fullName evidence="1">Uncharacterized protein</fullName>
    </submittedName>
</protein>
<evidence type="ECO:0000313" key="1">
    <source>
        <dbReference type="EMBL" id="KAH6928971.1"/>
    </source>
</evidence>
<dbReference type="Proteomes" id="UP000821845">
    <property type="component" value="Chromosome 6"/>
</dbReference>
<organism evidence="1 2">
    <name type="scientific">Hyalomma asiaticum</name>
    <name type="common">Tick</name>
    <dbReference type="NCBI Taxonomy" id="266040"/>
    <lineage>
        <taxon>Eukaryota</taxon>
        <taxon>Metazoa</taxon>
        <taxon>Ecdysozoa</taxon>
        <taxon>Arthropoda</taxon>
        <taxon>Chelicerata</taxon>
        <taxon>Arachnida</taxon>
        <taxon>Acari</taxon>
        <taxon>Parasitiformes</taxon>
        <taxon>Ixodida</taxon>
        <taxon>Ixodoidea</taxon>
        <taxon>Ixodidae</taxon>
        <taxon>Hyalomminae</taxon>
        <taxon>Hyalomma</taxon>
    </lineage>
</organism>